<dbReference type="Gene3D" id="3.40.50.1240">
    <property type="entry name" value="Phosphoglycerate mutase-like"/>
    <property type="match status" value="1"/>
</dbReference>
<evidence type="ECO:0000313" key="2">
    <source>
        <dbReference type="EMBL" id="KAI9639030.1"/>
    </source>
</evidence>
<dbReference type="GO" id="GO:0005737">
    <property type="term" value="C:cytoplasm"/>
    <property type="evidence" value="ECO:0007669"/>
    <property type="project" value="TreeGrafter"/>
</dbReference>
<dbReference type="Proteomes" id="UP001164286">
    <property type="component" value="Unassembled WGS sequence"/>
</dbReference>
<feature type="region of interest" description="Disordered" evidence="1">
    <location>
        <begin position="198"/>
        <end position="230"/>
    </location>
</feature>
<name>A0AA38LX03_9TREE</name>
<dbReference type="PANTHER" id="PTHR48100:SF1">
    <property type="entry name" value="HISTIDINE PHOSPHATASE FAMILY PROTEIN-RELATED"/>
    <property type="match status" value="1"/>
</dbReference>
<sequence length="230" mass="25840">MQADAPPNVEVKLLLISRHCQGKHNAMYEEYISEGHGFSASEYKMEEQRIARHQPLFDPCLSPKGRAQATELASIIHHEMARGMPQPMHFVSPARRAVETWAAVWGGAAAGMAGENIIARSTATVIEGLRGKIHVHLCNARRPISVLRAEYPQLIIPLGTAENDPWWQPVHDCHYELSDENTILRALQARDAREEYRAGVVRQGGGGSRADYEAQQRRTNYQHHSPLLQR</sequence>
<dbReference type="PANTHER" id="PTHR48100">
    <property type="entry name" value="BROAD-SPECIFICITY PHOSPHATASE YOR283W-RELATED"/>
    <property type="match status" value="1"/>
</dbReference>
<evidence type="ECO:0000313" key="3">
    <source>
        <dbReference type="Proteomes" id="UP001164286"/>
    </source>
</evidence>
<dbReference type="SUPFAM" id="SSF53254">
    <property type="entry name" value="Phosphoglycerate mutase-like"/>
    <property type="match status" value="1"/>
</dbReference>
<gene>
    <name evidence="2" type="ORF">MKK02DRAFT_42072</name>
</gene>
<dbReference type="GO" id="GO:0016791">
    <property type="term" value="F:phosphatase activity"/>
    <property type="evidence" value="ECO:0007669"/>
    <property type="project" value="TreeGrafter"/>
</dbReference>
<keyword evidence="3" id="KW-1185">Reference proteome</keyword>
<dbReference type="InterPro" id="IPR050275">
    <property type="entry name" value="PGM_Phosphatase"/>
</dbReference>
<accession>A0AA38LX03</accession>
<dbReference type="GeneID" id="77731030"/>
<protein>
    <submittedName>
        <fullName evidence="2">Uncharacterized protein</fullName>
    </submittedName>
</protein>
<evidence type="ECO:0000256" key="1">
    <source>
        <dbReference type="SAM" id="MobiDB-lite"/>
    </source>
</evidence>
<dbReference type="AlphaFoldDB" id="A0AA38LX03"/>
<organism evidence="2 3">
    <name type="scientific">Dioszegia hungarica</name>
    <dbReference type="NCBI Taxonomy" id="4972"/>
    <lineage>
        <taxon>Eukaryota</taxon>
        <taxon>Fungi</taxon>
        <taxon>Dikarya</taxon>
        <taxon>Basidiomycota</taxon>
        <taxon>Agaricomycotina</taxon>
        <taxon>Tremellomycetes</taxon>
        <taxon>Tremellales</taxon>
        <taxon>Bulleribasidiaceae</taxon>
        <taxon>Dioszegia</taxon>
    </lineage>
</organism>
<reference evidence="2" key="1">
    <citation type="journal article" date="2022" name="G3 (Bethesda)">
        <title>High quality genome of the basidiomycete yeast Dioszegia hungarica PDD-24b-2 isolated from cloud water.</title>
        <authorList>
            <person name="Jarrige D."/>
            <person name="Haridas S."/>
            <person name="Bleykasten-Grosshans C."/>
            <person name="Joly M."/>
            <person name="Nadalig T."/>
            <person name="Sancelme M."/>
            <person name="Vuilleumier S."/>
            <person name="Grigoriev I.V."/>
            <person name="Amato P."/>
            <person name="Bringel F."/>
        </authorList>
    </citation>
    <scope>NUCLEOTIDE SEQUENCE</scope>
    <source>
        <strain evidence="2">PDD-24b-2</strain>
    </source>
</reference>
<proteinExistence type="predicted"/>
<dbReference type="InterPro" id="IPR029033">
    <property type="entry name" value="His_PPase_superfam"/>
</dbReference>
<comment type="caution">
    <text evidence="2">The sequence shown here is derived from an EMBL/GenBank/DDBJ whole genome shotgun (WGS) entry which is preliminary data.</text>
</comment>
<dbReference type="EMBL" id="JAKWFO010000002">
    <property type="protein sequence ID" value="KAI9639030.1"/>
    <property type="molecule type" value="Genomic_DNA"/>
</dbReference>
<dbReference type="RefSeq" id="XP_052948807.1">
    <property type="nucleotide sequence ID" value="XM_053091825.1"/>
</dbReference>